<reference evidence="1 2" key="1">
    <citation type="submission" date="2020-08" db="EMBL/GenBank/DDBJ databases">
        <title>Whole genome shotgun sequence of Actinocatenispora thailandica NBRC 105041.</title>
        <authorList>
            <person name="Komaki H."/>
            <person name="Tamura T."/>
        </authorList>
    </citation>
    <scope>NUCLEOTIDE SEQUENCE [LARGE SCALE GENOMIC DNA]</scope>
    <source>
        <strain evidence="1 2">NBRC 105041</strain>
    </source>
</reference>
<dbReference type="KEGG" id="atl:Athai_51590"/>
<sequence length="73" mass="8045">MSAVCGVLPRAGETVLVGPSAGPHFSTNYWFRVTGVRASSENGWVYLDGFDPLTDDDTERSLFVRIEGLVIRR</sequence>
<dbReference type="RefSeq" id="WP_203963832.1">
    <property type="nucleotide sequence ID" value="NZ_AP023355.1"/>
</dbReference>
<evidence type="ECO:0000313" key="1">
    <source>
        <dbReference type="EMBL" id="BCJ37656.1"/>
    </source>
</evidence>
<dbReference type="AlphaFoldDB" id="A0A7R7HZM3"/>
<dbReference type="Proteomes" id="UP000611640">
    <property type="component" value="Chromosome"/>
</dbReference>
<organism evidence="1 2">
    <name type="scientific">Actinocatenispora thailandica</name>
    <dbReference type="NCBI Taxonomy" id="227318"/>
    <lineage>
        <taxon>Bacteria</taxon>
        <taxon>Bacillati</taxon>
        <taxon>Actinomycetota</taxon>
        <taxon>Actinomycetes</taxon>
        <taxon>Micromonosporales</taxon>
        <taxon>Micromonosporaceae</taxon>
        <taxon>Actinocatenispora</taxon>
    </lineage>
</organism>
<protein>
    <submittedName>
        <fullName evidence="1">Uncharacterized protein</fullName>
    </submittedName>
</protein>
<accession>A0A7R7HZM3</accession>
<gene>
    <name evidence="1" type="ORF">Athai_51590</name>
</gene>
<keyword evidence="2" id="KW-1185">Reference proteome</keyword>
<evidence type="ECO:0000313" key="2">
    <source>
        <dbReference type="Proteomes" id="UP000611640"/>
    </source>
</evidence>
<dbReference type="EMBL" id="AP023355">
    <property type="protein sequence ID" value="BCJ37656.1"/>
    <property type="molecule type" value="Genomic_DNA"/>
</dbReference>
<name>A0A7R7HZM3_9ACTN</name>
<proteinExistence type="predicted"/>